<dbReference type="GO" id="GO:0006629">
    <property type="term" value="P:lipid metabolic process"/>
    <property type="evidence" value="ECO:0007669"/>
    <property type="project" value="UniProtKB-ARBA"/>
</dbReference>
<keyword evidence="5 6" id="KW-0408">Iron</keyword>
<dbReference type="CDD" id="cd11064">
    <property type="entry name" value="CYP86A"/>
    <property type="match status" value="1"/>
</dbReference>
<reference evidence="9" key="1">
    <citation type="submission" date="2021-01" db="UniProtKB">
        <authorList>
            <consortium name="EnsemblPlants"/>
        </authorList>
    </citation>
    <scope>IDENTIFICATION</scope>
</reference>
<dbReference type="GO" id="GO:0016705">
    <property type="term" value="F:oxidoreductase activity, acting on paired donors, with incorporation or reduction of molecular oxygen"/>
    <property type="evidence" value="ECO:0007669"/>
    <property type="project" value="InterPro"/>
</dbReference>
<evidence type="ECO:0000313" key="10">
    <source>
        <dbReference type="Proteomes" id="UP000594263"/>
    </source>
</evidence>
<evidence type="ECO:0000256" key="3">
    <source>
        <dbReference type="ARBA" id="ARBA00022723"/>
    </source>
</evidence>
<dbReference type="GO" id="GO:0020037">
    <property type="term" value="F:heme binding"/>
    <property type="evidence" value="ECO:0007669"/>
    <property type="project" value="InterPro"/>
</dbReference>
<feature type="binding site" description="axial binding residue" evidence="6">
    <location>
        <position position="424"/>
    </location>
    <ligand>
        <name>heme</name>
        <dbReference type="ChEBI" id="CHEBI:30413"/>
    </ligand>
    <ligandPart>
        <name>Fe</name>
        <dbReference type="ChEBI" id="CHEBI:18248"/>
    </ligandPart>
</feature>
<keyword evidence="10" id="KW-1185">Reference proteome</keyword>
<evidence type="ECO:0000256" key="5">
    <source>
        <dbReference type="ARBA" id="ARBA00023004"/>
    </source>
</evidence>
<evidence type="ECO:0000256" key="4">
    <source>
        <dbReference type="ARBA" id="ARBA00023002"/>
    </source>
</evidence>
<dbReference type="InterPro" id="IPR009721">
    <property type="entry name" value="O-acyltransferase_WSD1_C"/>
</dbReference>
<organism evidence="9 10">
    <name type="scientific">Kalanchoe fedtschenkoi</name>
    <name type="common">Lavender scallops</name>
    <name type="synonym">South American air plant</name>
    <dbReference type="NCBI Taxonomy" id="63787"/>
    <lineage>
        <taxon>Eukaryota</taxon>
        <taxon>Viridiplantae</taxon>
        <taxon>Streptophyta</taxon>
        <taxon>Embryophyta</taxon>
        <taxon>Tracheophyta</taxon>
        <taxon>Spermatophyta</taxon>
        <taxon>Magnoliopsida</taxon>
        <taxon>eudicotyledons</taxon>
        <taxon>Gunneridae</taxon>
        <taxon>Pentapetalae</taxon>
        <taxon>Saxifragales</taxon>
        <taxon>Crassulaceae</taxon>
        <taxon>Kalanchoe</taxon>
    </lineage>
</organism>
<dbReference type="InterPro" id="IPR002401">
    <property type="entry name" value="Cyt_P450_E_grp-I"/>
</dbReference>
<evidence type="ECO:0000256" key="2">
    <source>
        <dbReference type="ARBA" id="ARBA00010617"/>
    </source>
</evidence>
<keyword evidence="6" id="KW-0349">Heme</keyword>
<dbReference type="EnsemblPlants" id="Kaladp0010s0211.1.v1.1">
    <property type="protein sequence ID" value="Kaladp0010s0211.1.v1.1"/>
    <property type="gene ID" value="Kaladp0010s0211.v1.1"/>
</dbReference>
<dbReference type="Gramene" id="Kaladp0010s0211.1.v1.1">
    <property type="protein sequence ID" value="Kaladp0010s0211.1.v1.1"/>
    <property type="gene ID" value="Kaladp0010s0211.v1.1"/>
</dbReference>
<dbReference type="SUPFAM" id="SSF48264">
    <property type="entry name" value="Cytochrome P450"/>
    <property type="match status" value="1"/>
</dbReference>
<dbReference type="GO" id="GO:0004497">
    <property type="term" value="F:monooxygenase activity"/>
    <property type="evidence" value="ECO:0007669"/>
    <property type="project" value="InterPro"/>
</dbReference>
<comment type="similarity">
    <text evidence="2">Belongs to the cytochrome P450 family.</text>
</comment>
<dbReference type="Gene3D" id="1.10.630.10">
    <property type="entry name" value="Cytochrome P450"/>
    <property type="match status" value="1"/>
</dbReference>
<evidence type="ECO:0000256" key="6">
    <source>
        <dbReference type="PIRSR" id="PIRSR602401-1"/>
    </source>
</evidence>
<feature type="region of interest" description="Disordered" evidence="7">
    <location>
        <begin position="469"/>
        <end position="496"/>
    </location>
</feature>
<evidence type="ECO:0000313" key="9">
    <source>
        <dbReference type="EnsemblPlants" id="Kaladp0010s0211.1.v1.1"/>
    </source>
</evidence>
<dbReference type="Pfam" id="PF00067">
    <property type="entry name" value="p450"/>
    <property type="match status" value="1"/>
</dbReference>
<name>A0A7N0RFT7_KALFE</name>
<accession>A0A7N0RFT7</accession>
<proteinExistence type="inferred from homology"/>
<dbReference type="PRINTS" id="PR00385">
    <property type="entry name" value="P450"/>
</dbReference>
<evidence type="ECO:0000256" key="1">
    <source>
        <dbReference type="ARBA" id="ARBA00001971"/>
    </source>
</evidence>
<dbReference type="InterPro" id="IPR017972">
    <property type="entry name" value="Cyt_P450_CS"/>
</dbReference>
<dbReference type="Pfam" id="PF06974">
    <property type="entry name" value="WS_DGAT_C"/>
    <property type="match status" value="1"/>
</dbReference>
<dbReference type="InterPro" id="IPR001128">
    <property type="entry name" value="Cyt_P450"/>
</dbReference>
<keyword evidence="4" id="KW-0560">Oxidoreductase</keyword>
<dbReference type="GO" id="GO:0005506">
    <property type="term" value="F:iron ion binding"/>
    <property type="evidence" value="ECO:0007669"/>
    <property type="project" value="InterPro"/>
</dbReference>
<protein>
    <recommendedName>
        <fullName evidence="8">O-acyltransferase WSD1 C-terminal domain-containing protein</fullName>
    </recommendedName>
</protein>
<comment type="cofactor">
    <cofactor evidence="1 6">
        <name>heme</name>
        <dbReference type="ChEBI" id="CHEBI:30413"/>
    </cofactor>
</comment>
<keyword evidence="3 6" id="KW-0479">Metal-binding</keyword>
<dbReference type="Proteomes" id="UP000594263">
    <property type="component" value="Unplaced"/>
</dbReference>
<feature type="domain" description="O-acyltransferase WSD1 C-terminal" evidence="8">
    <location>
        <begin position="676"/>
        <end position="767"/>
    </location>
</feature>
<dbReference type="PRINTS" id="PR00463">
    <property type="entry name" value="EP450I"/>
</dbReference>
<dbReference type="PANTHER" id="PTHR24296">
    <property type="entry name" value="CYTOCHROME P450"/>
    <property type="match status" value="1"/>
</dbReference>
<evidence type="ECO:0000256" key="7">
    <source>
        <dbReference type="SAM" id="MobiDB-lite"/>
    </source>
</evidence>
<dbReference type="AlphaFoldDB" id="A0A7N0RFT7"/>
<evidence type="ECO:0000259" key="8">
    <source>
        <dbReference type="Pfam" id="PF06974"/>
    </source>
</evidence>
<feature type="compositionally biased region" description="Low complexity" evidence="7">
    <location>
        <begin position="473"/>
        <end position="495"/>
    </location>
</feature>
<sequence>MATVEILTAFAFLVIVWGWIASQKRAPITNWPLLGMLPDLLSNASRIHDFCSHVLQQSSHTIRFKGPLWSDLTILTSDPANVHYILSTKFSNFNKGKTFVETFEDWGDGILVAESDSWKMQRKLTHSLFKQSRFLVLLETSTQQKTHVRCYVHISAWLGPEILVCGPPEVPFATALDDLFEAIVHRNLLPRSLWRLQQWLRIGVEKKAARASETLDSFINHQLNIRQQEAMDGKGEGEGEGFDMISFFSGEEAVAKCNSLNKNFDKFIRDAAISILAAGRDTESTTLSWFFWHVYTNPSVESKIRSELRAAFGMADGEPWRFPSFRELNKLVYLHAALCETLRLYPAVPFNHRASVGPDTLPSGHGVKRGTRIVISIYAMGRMEEIWGADCGEFRPERWISEKGGIVDVPTYKFNAFGAGPRTCLGKDLSFIEMKTVAAAVIWSYQLQVAESGPPVPVNGTALHMQHGLKVKTATSSPSPAPSHPSTTTSRASRPLPGDKSLWEIHVLPEPHRNCAVFVIHHALADGACVMALPESFCGSPGNAPRVCGKPERCRRRSRPVGEVAKMVWFTAVFTLRTYAKLLWDKDVKISGRHGHGGVDVGQRELAIATASFSLEDMEIAKIAISPAATINDVLIGIVSSGLSRYLHLHSRNAPSKGLKLTGLVIVNLRPEKQNPVITFFANKLLCNSTFTISNIVGPANEIWMVGNPITSIRVNATCSSPKPQAMIMHMVSYAGKAELQILADQQAIPDPQILANLFEEALRQMKLAAIAIIK</sequence>
<dbReference type="InterPro" id="IPR036396">
    <property type="entry name" value="Cyt_P450_sf"/>
</dbReference>
<dbReference type="PROSITE" id="PS00086">
    <property type="entry name" value="CYTOCHROME_P450"/>
    <property type="match status" value="1"/>
</dbReference>